<sequence length="56" mass="6086">DAVNGALMASEFSQRTQGVRVPEFENSSSTAAQQDGRRRHDSQSTNPVTMSVGYLL</sequence>
<evidence type="ECO:0000313" key="2">
    <source>
        <dbReference type="EMBL" id="KAL0154522.1"/>
    </source>
</evidence>
<feature type="region of interest" description="Disordered" evidence="1">
    <location>
        <begin position="1"/>
        <end position="56"/>
    </location>
</feature>
<comment type="caution">
    <text evidence="2">The sequence shown here is derived from an EMBL/GenBank/DDBJ whole genome shotgun (WGS) entry which is preliminary data.</text>
</comment>
<organism evidence="2 3">
    <name type="scientific">Cirrhinus mrigala</name>
    <name type="common">Mrigala</name>
    <dbReference type="NCBI Taxonomy" id="683832"/>
    <lineage>
        <taxon>Eukaryota</taxon>
        <taxon>Metazoa</taxon>
        <taxon>Chordata</taxon>
        <taxon>Craniata</taxon>
        <taxon>Vertebrata</taxon>
        <taxon>Euteleostomi</taxon>
        <taxon>Actinopterygii</taxon>
        <taxon>Neopterygii</taxon>
        <taxon>Teleostei</taxon>
        <taxon>Ostariophysi</taxon>
        <taxon>Cypriniformes</taxon>
        <taxon>Cyprinidae</taxon>
        <taxon>Labeoninae</taxon>
        <taxon>Labeonini</taxon>
        <taxon>Cirrhinus</taxon>
    </lineage>
</organism>
<protein>
    <submittedName>
        <fullName evidence="2">Uncharacterized protein</fullName>
    </submittedName>
</protein>
<feature type="non-terminal residue" evidence="2">
    <location>
        <position position="1"/>
    </location>
</feature>
<proteinExistence type="predicted"/>
<name>A0ABD0MZ60_CIRMR</name>
<feature type="non-terminal residue" evidence="2">
    <location>
        <position position="56"/>
    </location>
</feature>
<keyword evidence="3" id="KW-1185">Reference proteome</keyword>
<evidence type="ECO:0000313" key="3">
    <source>
        <dbReference type="Proteomes" id="UP001529510"/>
    </source>
</evidence>
<evidence type="ECO:0000256" key="1">
    <source>
        <dbReference type="SAM" id="MobiDB-lite"/>
    </source>
</evidence>
<dbReference type="AlphaFoldDB" id="A0ABD0MZ60"/>
<gene>
    <name evidence="2" type="ORF">M9458_048785</name>
</gene>
<dbReference type="EMBL" id="JAMKFB020000025">
    <property type="protein sequence ID" value="KAL0154522.1"/>
    <property type="molecule type" value="Genomic_DNA"/>
</dbReference>
<dbReference type="Proteomes" id="UP001529510">
    <property type="component" value="Unassembled WGS sequence"/>
</dbReference>
<reference evidence="2 3" key="1">
    <citation type="submission" date="2024-05" db="EMBL/GenBank/DDBJ databases">
        <title>Genome sequencing and assembly of Indian major carp, Cirrhinus mrigala (Hamilton, 1822).</title>
        <authorList>
            <person name="Mohindra V."/>
            <person name="Chowdhury L.M."/>
            <person name="Lal K."/>
            <person name="Jena J.K."/>
        </authorList>
    </citation>
    <scope>NUCLEOTIDE SEQUENCE [LARGE SCALE GENOMIC DNA]</scope>
    <source>
        <strain evidence="2">CM1030</strain>
        <tissue evidence="2">Blood</tissue>
    </source>
</reference>
<accession>A0ABD0MZ60</accession>